<keyword evidence="4 6" id="KW-1133">Transmembrane helix</keyword>
<dbReference type="InterPro" id="IPR003740">
    <property type="entry name" value="YitT"/>
</dbReference>
<reference evidence="7 8" key="1">
    <citation type="submission" date="2019-07" db="EMBL/GenBank/DDBJ databases">
        <title>Whole genome shotgun sequence of Acetobacter oeni NBRC 105207.</title>
        <authorList>
            <person name="Hosoyama A."/>
            <person name="Uohara A."/>
            <person name="Ohji S."/>
            <person name="Ichikawa N."/>
        </authorList>
    </citation>
    <scope>NUCLEOTIDE SEQUENCE [LARGE SCALE GENOMIC DNA]</scope>
    <source>
        <strain evidence="7 8">NBRC 105207</strain>
    </source>
</reference>
<evidence type="ECO:0000256" key="4">
    <source>
        <dbReference type="ARBA" id="ARBA00022989"/>
    </source>
</evidence>
<dbReference type="GO" id="GO:0005886">
    <property type="term" value="C:plasma membrane"/>
    <property type="evidence" value="ECO:0007669"/>
    <property type="project" value="UniProtKB-SubCell"/>
</dbReference>
<evidence type="ECO:0000256" key="5">
    <source>
        <dbReference type="ARBA" id="ARBA00023136"/>
    </source>
</evidence>
<evidence type="ECO:0000256" key="1">
    <source>
        <dbReference type="ARBA" id="ARBA00004651"/>
    </source>
</evidence>
<keyword evidence="3 6" id="KW-0812">Transmembrane</keyword>
<evidence type="ECO:0000313" key="8">
    <source>
        <dbReference type="Proteomes" id="UP000321746"/>
    </source>
</evidence>
<dbReference type="PROSITE" id="PS51257">
    <property type="entry name" value="PROKAR_LIPOPROTEIN"/>
    <property type="match status" value="1"/>
</dbReference>
<accession>A0A511XKC6</accession>
<dbReference type="Pfam" id="PF02588">
    <property type="entry name" value="YitT_membrane"/>
    <property type="match status" value="1"/>
</dbReference>
<feature type="transmembrane region" description="Helical" evidence="6">
    <location>
        <begin position="21"/>
        <end position="52"/>
    </location>
</feature>
<dbReference type="Proteomes" id="UP000321746">
    <property type="component" value="Unassembled WGS sequence"/>
</dbReference>
<keyword evidence="8" id="KW-1185">Reference proteome</keyword>
<protein>
    <submittedName>
        <fullName evidence="7">Membrane protein</fullName>
    </submittedName>
</protein>
<feature type="transmembrane region" description="Helical" evidence="6">
    <location>
        <begin position="58"/>
        <end position="76"/>
    </location>
</feature>
<proteinExistence type="predicted"/>
<dbReference type="InterPro" id="IPR051461">
    <property type="entry name" value="UPF0750_membrane"/>
</dbReference>
<evidence type="ECO:0000256" key="3">
    <source>
        <dbReference type="ARBA" id="ARBA00022692"/>
    </source>
</evidence>
<feature type="transmembrane region" description="Helical" evidence="6">
    <location>
        <begin position="179"/>
        <end position="196"/>
    </location>
</feature>
<dbReference type="PANTHER" id="PTHR33545">
    <property type="entry name" value="UPF0750 MEMBRANE PROTEIN YITT-RELATED"/>
    <property type="match status" value="1"/>
</dbReference>
<dbReference type="RefSeq" id="WP_261765954.1">
    <property type="nucleotide sequence ID" value="NZ_BJYG01000019.1"/>
</dbReference>
<dbReference type="EMBL" id="BJYG01000019">
    <property type="protein sequence ID" value="GEN63391.1"/>
    <property type="molecule type" value="Genomic_DNA"/>
</dbReference>
<evidence type="ECO:0000256" key="2">
    <source>
        <dbReference type="ARBA" id="ARBA00022475"/>
    </source>
</evidence>
<dbReference type="AlphaFoldDB" id="A0A511XKC6"/>
<feature type="transmembrane region" description="Helical" evidence="6">
    <location>
        <begin position="113"/>
        <end position="131"/>
    </location>
</feature>
<organism evidence="7 8">
    <name type="scientific">Acetobacter oeni</name>
    <dbReference type="NCBI Taxonomy" id="304077"/>
    <lineage>
        <taxon>Bacteria</taxon>
        <taxon>Pseudomonadati</taxon>
        <taxon>Pseudomonadota</taxon>
        <taxon>Alphaproteobacteria</taxon>
        <taxon>Acetobacterales</taxon>
        <taxon>Acetobacteraceae</taxon>
        <taxon>Acetobacter</taxon>
    </lineage>
</organism>
<sequence>MISLSRRVPHRHTLSEDIYAFLIGCSMIVIGLACLHKAGLVTGGVAGIALLVSYFVPVSPGVLFSLINIPFLIFAFKAMGHSFALRTVIVSVSVTVLALGVPDVIGLSYIDPVFAAIFGGTIIGMGILSLARHRAGVGGTGVVTLWLQKKRGINAGRTQLAIDTVILLVSLLALPWRQVLISALSAAALSGVMIVFHRPERYLGH</sequence>
<feature type="transmembrane region" description="Helical" evidence="6">
    <location>
        <begin position="83"/>
        <end position="101"/>
    </location>
</feature>
<comment type="subcellular location">
    <subcellularLocation>
        <location evidence="1">Cell membrane</location>
        <topology evidence="1">Multi-pass membrane protein</topology>
    </subcellularLocation>
</comment>
<dbReference type="PANTHER" id="PTHR33545:SF5">
    <property type="entry name" value="UPF0750 MEMBRANE PROTEIN YITT"/>
    <property type="match status" value="1"/>
</dbReference>
<gene>
    <name evidence="7" type="ORF">AOE01nite_16150</name>
</gene>
<evidence type="ECO:0000313" key="7">
    <source>
        <dbReference type="EMBL" id="GEN63391.1"/>
    </source>
</evidence>
<name>A0A511XKC6_9PROT</name>
<comment type="caution">
    <text evidence="7">The sequence shown here is derived from an EMBL/GenBank/DDBJ whole genome shotgun (WGS) entry which is preliminary data.</text>
</comment>
<evidence type="ECO:0000256" key="6">
    <source>
        <dbReference type="SAM" id="Phobius"/>
    </source>
</evidence>
<keyword evidence="2" id="KW-1003">Cell membrane</keyword>
<feature type="transmembrane region" description="Helical" evidence="6">
    <location>
        <begin position="152"/>
        <end position="173"/>
    </location>
</feature>
<keyword evidence="5 6" id="KW-0472">Membrane</keyword>